<organism evidence="6">
    <name type="scientific">Cladocopium goreaui</name>
    <dbReference type="NCBI Taxonomy" id="2562237"/>
    <lineage>
        <taxon>Eukaryota</taxon>
        <taxon>Sar</taxon>
        <taxon>Alveolata</taxon>
        <taxon>Dinophyceae</taxon>
        <taxon>Suessiales</taxon>
        <taxon>Symbiodiniaceae</taxon>
        <taxon>Cladocopium</taxon>
    </lineage>
</organism>
<dbReference type="GO" id="GO:0046983">
    <property type="term" value="F:protein dimerization activity"/>
    <property type="evidence" value="ECO:0007669"/>
    <property type="project" value="InterPro"/>
</dbReference>
<dbReference type="InterPro" id="IPR011262">
    <property type="entry name" value="DNA-dir_RNA_pol_insert"/>
</dbReference>
<feature type="compositionally biased region" description="Low complexity" evidence="4">
    <location>
        <begin position="1574"/>
        <end position="1583"/>
    </location>
</feature>
<dbReference type="EMBL" id="CAMXCT010001380">
    <property type="protein sequence ID" value="CAI3989529.1"/>
    <property type="molecule type" value="Genomic_DNA"/>
</dbReference>
<feature type="compositionally biased region" description="Basic and acidic residues" evidence="4">
    <location>
        <begin position="1584"/>
        <end position="1595"/>
    </location>
</feature>
<accession>A0A9P1CDC8</accession>
<evidence type="ECO:0000256" key="2">
    <source>
        <dbReference type="ARBA" id="ARBA00023163"/>
    </source>
</evidence>
<dbReference type="InterPro" id="IPR011263">
    <property type="entry name" value="DNA-dir_RNA_pol_RpoA/D/Rpb3"/>
</dbReference>
<proteinExistence type="inferred from homology"/>
<gene>
    <name evidence="6" type="ORF">C1SCF055_LOCUS16598</name>
</gene>
<dbReference type="OrthoDB" id="270173at2759"/>
<dbReference type="SUPFAM" id="SSF56553">
    <property type="entry name" value="Insert subdomain of RNA polymerase alpha subunit"/>
    <property type="match status" value="1"/>
</dbReference>
<keyword evidence="1" id="KW-0240">DNA-directed RNA polymerase</keyword>
<dbReference type="GO" id="GO:0006366">
    <property type="term" value="P:transcription by RNA polymerase II"/>
    <property type="evidence" value="ECO:0007669"/>
    <property type="project" value="TreeGrafter"/>
</dbReference>
<dbReference type="Proteomes" id="UP001152797">
    <property type="component" value="Unassembled WGS sequence"/>
</dbReference>
<dbReference type="Pfam" id="PF01000">
    <property type="entry name" value="RNA_pol_A_bac"/>
    <property type="match status" value="1"/>
</dbReference>
<dbReference type="Pfam" id="PF01193">
    <property type="entry name" value="RNA_pol_L"/>
    <property type="match status" value="1"/>
</dbReference>
<sequence>MASLSYYQGGEWTNFPYSSEPRKPRIKVTHASNELVKFTLSDTDVSMANAIRRIILAEVPSMAIELVEMEENDTVLFDEFIAHRMGLIPLSSHGVGDIPPDDGMALSKDCCQSECPQCTRLFTLDVSNEEDKVLTVTHFDLQDDTKETRQFERTDWPTWKRVRPCPFRDPTLEDRVDRRENGIIIAKMKKDQSLKMVCKAKKGIPKYHAKFMPVATCVMNYEPIVTVNQDVANAPAPDGLSLDEKIEFVQACPRKVFELDIEDTIQVARHRDCIFCDECTTKARELGRKDLCSAQMDTNCFHFTVESVTSDGPRTAVDVVRAAFRILDYKLSQFMEDAYGDEISHHLPLHPKGGGGNLYLTCLRLRFEERGSWSKALEPQVDHSVVPEGQGGEGGEGGEGDRSPDSTSPAKLQKEKSNRLTVPPRCEEDSSSSNSSPTPRKFRSKLVPLAFGYAADSVLLQQSTVTASGFWARALGGNDVAAKKSAVDTDGGLAMTAKQLRPMRGAPSQCRSARGLAPPRASYYFELEVLQTELETSRTLALGFCWSKGLRMQDPLPQELPGSFLLGGELPRALFGATEVCRPDGWRPVVHVLSGSRVGALLEVRDHGTQGPLLRLSIVQDGTARAEVLLVLLQDHDLIDLALFMALAAADVSDAPPILQGYLGRLRKSAAGLKPASWEHSWKRKCVFKFGQGHASWLVCLDSPFQVGCWVCHSAGVKTAFGRLAVTKVQALKSVNLQNHEKQKVHVQALEKLQSPGQSQPDQEDLVDGHVSGLPLSVPRLDKWIAAVNALVDRASYSGVQGRVEAGSVGSALLAGGDSSSKVVRQMYACLGSRLAALDLARIKRAVSGSLAIDKGHGHVVVYGRMLCTDGIYDWFLGLGDHVPDSDEPDASRSVLKSLEDVLKRACTVHVETRRLQNVHSSDADHLDNEAFSNLRRCCVSLVADGGPTEQRALYEASPLASGLGGASADECLFPNCMLITRDRAHRFRSVDKQFWSSLPSIFKDFLAKLVTGREALECFGPGATSRAQAFAAKQRKDVESAVGFSRILKSFAYAEHRFDSRKRPLFRLFRLLPLVIDLLEEVSAAVGPFDEEDRAWAAALLQEFGGDEGYCRVVGSAVAADALVMAWPLIKVADQACADFALEAPAAAQCLATLKLMLCHGGIFLPDASETLTHCALHAVKERQVSAYPLFTCLAFVGCILLFAMVSNTGLPSESKFMGRGKPEKLRTAVVRWPAPDTPERREPMTIAKRFYNIFETFFNTNFPGYEEANAFGAFNLSAQIALPNRERWVKFLCERFGIDGSEAWKSWLGNGETTGVFVRAQWHFSMHGVKELHRTKSACHAPESPHQEAWLATWFEIRRVSSHSAVCRLVEIYLSALSGTGTVERFIHLKGDLAHSRPNLSTRNLEISLKLLVQDDGGRRRSRLDAESLLCKPTSAKTAGGATVVHPASQVLLRAQRLYAAYFGEKPGKARDMEAHSPTSLSRQRLLAQKPRLTICKDKSDKSEKATLEKHAASCAAAASKVREGGVMEGVLGDIPSSDGGASESGILNSMAQAAWHMRKKRKAFVQEASERVSAPSSSSKARTDATAKKRALEASTGTPQPVSKVPRVAGEQAVLSEEDWAAADKAVANQKAIADKKASVFRAAAAGQPVDYVDAKGGLMRPKGAPPVAAAKMPSLPPEPYLFLEGVRKSEAKQCTHLPEKWIRTKEIREVHLVLVKSVPLSWRGPAALLARMVGARLMDLEGRMTAFRGVLRHCHMVLFVTSGFESKHPDHAKVLRQLGLLSPFMTVKQNQQRRRLEVHRGDVITRVEWPTLTHVLVAEADAKPLRCQDLDGKDVKVKCLDLTEFLHLCSNCYEPA</sequence>
<evidence type="ECO:0000256" key="1">
    <source>
        <dbReference type="ARBA" id="ARBA00022478"/>
    </source>
</evidence>
<keyword evidence="9" id="KW-1185">Reference proteome</keyword>
<dbReference type="InterPro" id="IPR036643">
    <property type="entry name" value="RNApol_insert_sf"/>
</dbReference>
<comment type="caution">
    <text evidence="6">The sequence shown here is derived from an EMBL/GenBank/DDBJ whole genome shotgun (WGS) entry which is preliminary data.</text>
</comment>
<dbReference type="PANTHER" id="PTHR11800">
    <property type="entry name" value="DNA-DIRECTED RNA POLYMERASE"/>
    <property type="match status" value="1"/>
</dbReference>
<dbReference type="Gene3D" id="2.170.120.12">
    <property type="entry name" value="DNA-directed RNA polymerase, insert domain"/>
    <property type="match status" value="1"/>
</dbReference>
<evidence type="ECO:0000259" key="5">
    <source>
        <dbReference type="SMART" id="SM00662"/>
    </source>
</evidence>
<reference evidence="7" key="2">
    <citation type="submission" date="2024-04" db="EMBL/GenBank/DDBJ databases">
        <authorList>
            <person name="Chen Y."/>
            <person name="Shah S."/>
            <person name="Dougan E. K."/>
            <person name="Thang M."/>
            <person name="Chan C."/>
        </authorList>
    </citation>
    <scope>NUCLEOTIDE SEQUENCE [LARGE SCALE GENOMIC DNA]</scope>
</reference>
<comment type="similarity">
    <text evidence="3">Belongs to the archaeal Rpo3/eukaryotic RPB3 RNA polymerase subunit family.</text>
</comment>
<evidence type="ECO:0000256" key="3">
    <source>
        <dbReference type="ARBA" id="ARBA00025804"/>
    </source>
</evidence>
<evidence type="ECO:0000313" key="7">
    <source>
        <dbReference type="EMBL" id="CAL1142904.1"/>
    </source>
</evidence>
<evidence type="ECO:0000313" key="8">
    <source>
        <dbReference type="EMBL" id="CAL4776841.1"/>
    </source>
</evidence>
<dbReference type="EMBL" id="CAMXCT020001380">
    <property type="protein sequence ID" value="CAL1142904.1"/>
    <property type="molecule type" value="Genomic_DNA"/>
</dbReference>
<dbReference type="SUPFAM" id="SSF55257">
    <property type="entry name" value="RBP11-like subunits of RNA polymerase"/>
    <property type="match status" value="1"/>
</dbReference>
<feature type="domain" description="DNA-directed RNA polymerase RpoA/D/Rpb3-type" evidence="5">
    <location>
        <begin position="35"/>
        <end position="337"/>
    </location>
</feature>
<dbReference type="HAMAP" id="MF_00320">
    <property type="entry name" value="RNApol_arch_Rpo3"/>
    <property type="match status" value="1"/>
</dbReference>
<feature type="region of interest" description="Disordered" evidence="4">
    <location>
        <begin position="378"/>
        <end position="441"/>
    </location>
</feature>
<dbReference type="EMBL" id="CAMXCT030001380">
    <property type="protein sequence ID" value="CAL4776841.1"/>
    <property type="molecule type" value="Genomic_DNA"/>
</dbReference>
<dbReference type="SMART" id="SM00662">
    <property type="entry name" value="RPOLD"/>
    <property type="match status" value="1"/>
</dbReference>
<reference evidence="6" key="1">
    <citation type="submission" date="2022-10" db="EMBL/GenBank/DDBJ databases">
        <authorList>
            <person name="Chen Y."/>
            <person name="Dougan E. K."/>
            <person name="Chan C."/>
            <person name="Rhodes N."/>
            <person name="Thang M."/>
        </authorList>
    </citation>
    <scope>NUCLEOTIDE SEQUENCE</scope>
</reference>
<name>A0A9P1CDC8_9DINO</name>
<dbReference type="Gene3D" id="3.30.1360.10">
    <property type="entry name" value="RNA polymerase, RBP11-like subunit"/>
    <property type="match status" value="1"/>
</dbReference>
<evidence type="ECO:0000313" key="9">
    <source>
        <dbReference type="Proteomes" id="UP001152797"/>
    </source>
</evidence>
<keyword evidence="2" id="KW-0804">Transcription</keyword>
<dbReference type="GO" id="GO:0005665">
    <property type="term" value="C:RNA polymerase II, core complex"/>
    <property type="evidence" value="ECO:0007669"/>
    <property type="project" value="TreeGrafter"/>
</dbReference>
<evidence type="ECO:0000256" key="4">
    <source>
        <dbReference type="SAM" id="MobiDB-lite"/>
    </source>
</evidence>
<dbReference type="PANTHER" id="PTHR11800:SF2">
    <property type="entry name" value="DNA-DIRECTED RNA POLYMERASE II SUBUNIT RPB3"/>
    <property type="match status" value="1"/>
</dbReference>
<feature type="region of interest" description="Disordered" evidence="4">
    <location>
        <begin position="1569"/>
        <end position="1610"/>
    </location>
</feature>
<dbReference type="InterPro" id="IPR050518">
    <property type="entry name" value="Rpo3/RPB3_RNA_Pol_subunit"/>
</dbReference>
<dbReference type="GO" id="GO:0003899">
    <property type="term" value="F:DNA-directed RNA polymerase activity"/>
    <property type="evidence" value="ECO:0007669"/>
    <property type="project" value="InterPro"/>
</dbReference>
<dbReference type="InterPro" id="IPR022842">
    <property type="entry name" value="RNAP_Rpo3/Rpb3/RPAC1"/>
</dbReference>
<evidence type="ECO:0000313" key="6">
    <source>
        <dbReference type="EMBL" id="CAI3989529.1"/>
    </source>
</evidence>
<protein>
    <submittedName>
        <fullName evidence="8">Conjugation stage-specific protein</fullName>
    </submittedName>
</protein>
<dbReference type="InterPro" id="IPR036603">
    <property type="entry name" value="RBP11-like"/>
</dbReference>